<dbReference type="PANTHER" id="PTHR12301">
    <property type="entry name" value="SAM-DOMAIN, SH3 AND NUCLEAR LOCALIZATION SIGNALS PROTEIN RELATED"/>
    <property type="match status" value="1"/>
</dbReference>
<evidence type="ECO:0000256" key="2">
    <source>
        <dbReference type="PROSITE-ProRule" id="PRU00192"/>
    </source>
</evidence>
<keyword evidence="1 2" id="KW-0728">SH3 domain</keyword>
<evidence type="ECO:0000259" key="5">
    <source>
        <dbReference type="PROSITE" id="PS50105"/>
    </source>
</evidence>
<proteinExistence type="predicted"/>
<dbReference type="Gene3D" id="1.10.150.50">
    <property type="entry name" value="Transcription Factor, Ets-1"/>
    <property type="match status" value="2"/>
</dbReference>
<evidence type="ECO:0000259" key="4">
    <source>
        <dbReference type="PROSITE" id="PS50002"/>
    </source>
</evidence>
<evidence type="ECO:0000313" key="6">
    <source>
        <dbReference type="EnsemblMetazoa" id="XP_030851339"/>
    </source>
</evidence>
<feature type="region of interest" description="Disordered" evidence="3">
    <location>
        <begin position="370"/>
        <end position="406"/>
    </location>
</feature>
<feature type="domain" description="SAM" evidence="5">
    <location>
        <begin position="1136"/>
        <end position="1200"/>
    </location>
</feature>
<dbReference type="InterPro" id="IPR051725">
    <property type="entry name" value="SAM-SH3_domain_protein"/>
</dbReference>
<dbReference type="InterPro" id="IPR001452">
    <property type="entry name" value="SH3_domain"/>
</dbReference>
<dbReference type="RefSeq" id="XP_030851339.1">
    <property type="nucleotide sequence ID" value="XM_030995479.1"/>
</dbReference>
<evidence type="ECO:0000256" key="1">
    <source>
        <dbReference type="ARBA" id="ARBA00022443"/>
    </source>
</evidence>
<feature type="compositionally biased region" description="Basic and acidic residues" evidence="3">
    <location>
        <begin position="183"/>
        <end position="200"/>
    </location>
</feature>
<sequence>MTDVRKKRYLPAVKRPNRNSMPSFLQRHFRSQDGSINQLSRSGSSFASSEGSSTSQTSPDHTMNRKNGGASGGRDRGDTAKKKRSLSLKGILKGIGDHFRGQTGSASNSPPKAEGCADHSDEWLAVNCNLTCEELANIMTEFKGGQIGEDELWNRVYEKEREKRRVQGSMTLGSYVPNGAASRDQRYTGERKRVDKDRHNKGNSVPAFPGHDYDTPTEESPPPYYSDKIYKDTKRRNDEDRLPHSHVVEADVEDGRLVVSSSSSSSLLRSPSPSPSKISQGLESPPTRDEDGDGSSQPDLSLPIEKLVSEREKARISRENMLGDGVIVKNLSADDGSRVKRLNSDSRFIEEKRLNEPIMELSESTVVQNIDAQSHDESSDEENGDGDSTTTDATTPSGSVSVSGVGPIDFWNAHSSDALLPPAHALAQTQATLTRVPEESQMPPYLHQTPKKSLKVMISSRSPRLLRKFTRSPVVAYSSRGASSPWSNPSSPMTSPDGSLSGYERGSDSPSSSLGRSTVSSTTSDDFSSSDGPSTRRQQSHSPDVQLKPTLFCSVARAKMDYIPSPYDTGALAFKKGELVYITRKPSGGYWEGVCQNKSGKFKFTFVEELSREEMPGLEGGHTFPLGHNQANASYVLHLQSVEELLRRIECDKYLSDFKSHDLASLERFKNLTEGDLDSLEITNLEHRVKLLTVAKLLLEPIKGVDVRTISTSALGDSPVPTQSPSPRIDDADLSTSIHKLRIAARDSGFYASTDAGLCGDNSHSPARKHCKNSMSSLEMLRESGLGSLCAEEEEEGPSTEVSGVLAPGSNCNNSNNISGILIPGVDGHYLRMCDQCSGLDSGSWGGEVPRDKPLKPVRTDVKAVDLLQRHSQFNNGATPVTVAAISHATPPQILENYYEFPWMDDRSLHMTRQQRCSPKHQVHSKLTQRASSPVLMNYPPRTEQNQLTVGDSGSIQWKRSASVDGTVTCSNGWSNTVNGVVPSPQLLRAVGQTDTCPALLLNSRRRKSRSVSPHKRQNNKKDTVSRDPMHGSPTLPLKKMHTGLGMHSQSLEKLLDAKLMADGIDIRQEPYSDKMGFCGFPAALVQRYAEEVQMRVPDVAVCLEALRVKSLIAEGRCWFRSDTLAHQAQHVIYAGRGSTVCDWLTYLGMPMYVDAFIGGGWDELDILMDMEEEDLRRCGVTDPKHTRRLRTALEHLKMTAKV</sequence>
<dbReference type="GO" id="GO:1902531">
    <property type="term" value="P:regulation of intracellular signal transduction"/>
    <property type="evidence" value="ECO:0000318"/>
    <property type="project" value="GO_Central"/>
</dbReference>
<keyword evidence="7" id="KW-1185">Reference proteome</keyword>
<reference evidence="6" key="2">
    <citation type="submission" date="2021-01" db="UniProtKB">
        <authorList>
            <consortium name="EnsemblMetazoa"/>
        </authorList>
    </citation>
    <scope>IDENTIFICATION</scope>
</reference>
<dbReference type="InterPro" id="IPR001660">
    <property type="entry name" value="SAM"/>
</dbReference>
<dbReference type="InterPro" id="IPR036028">
    <property type="entry name" value="SH3-like_dom_sf"/>
</dbReference>
<feature type="compositionally biased region" description="Basic and acidic residues" evidence="3">
    <location>
        <begin position="1020"/>
        <end position="1030"/>
    </location>
</feature>
<feature type="region of interest" description="Disordered" evidence="3">
    <location>
        <begin position="1"/>
        <end position="117"/>
    </location>
</feature>
<feature type="compositionally biased region" description="Low complexity" evidence="3">
    <location>
        <begin position="386"/>
        <end position="406"/>
    </location>
</feature>
<dbReference type="Pfam" id="PF07653">
    <property type="entry name" value="SH3_2"/>
    <property type="match status" value="1"/>
</dbReference>
<feature type="compositionally biased region" description="Low complexity" evidence="3">
    <location>
        <begin position="261"/>
        <end position="271"/>
    </location>
</feature>
<feature type="compositionally biased region" description="Low complexity" evidence="3">
    <location>
        <begin position="40"/>
        <end position="58"/>
    </location>
</feature>
<dbReference type="Proteomes" id="UP000007110">
    <property type="component" value="Unassembled WGS sequence"/>
</dbReference>
<organism evidence="6 7">
    <name type="scientific">Strongylocentrotus purpuratus</name>
    <name type="common">Purple sea urchin</name>
    <dbReference type="NCBI Taxonomy" id="7668"/>
    <lineage>
        <taxon>Eukaryota</taxon>
        <taxon>Metazoa</taxon>
        <taxon>Echinodermata</taxon>
        <taxon>Eleutherozoa</taxon>
        <taxon>Echinozoa</taxon>
        <taxon>Echinoidea</taxon>
        <taxon>Euechinoidea</taxon>
        <taxon>Echinacea</taxon>
        <taxon>Camarodonta</taxon>
        <taxon>Echinidea</taxon>
        <taxon>Strongylocentrotidae</taxon>
        <taxon>Strongylocentrotus</taxon>
    </lineage>
</organism>
<accession>A0A7M7PHB1</accession>
<dbReference type="Pfam" id="PF07647">
    <property type="entry name" value="SAM_2"/>
    <property type="match status" value="2"/>
</dbReference>
<dbReference type="AlphaFoldDB" id="A0A7M7PHB1"/>
<dbReference type="SUPFAM" id="SSF47769">
    <property type="entry name" value="SAM/Pointed domain"/>
    <property type="match status" value="2"/>
</dbReference>
<reference evidence="7" key="1">
    <citation type="submission" date="2015-02" db="EMBL/GenBank/DDBJ databases">
        <title>Genome sequencing for Strongylocentrotus purpuratus.</title>
        <authorList>
            <person name="Murali S."/>
            <person name="Liu Y."/>
            <person name="Vee V."/>
            <person name="English A."/>
            <person name="Wang M."/>
            <person name="Skinner E."/>
            <person name="Han Y."/>
            <person name="Muzny D.M."/>
            <person name="Worley K.C."/>
            <person name="Gibbs R.A."/>
        </authorList>
    </citation>
    <scope>NUCLEOTIDE SEQUENCE</scope>
</reference>
<dbReference type="EnsemblMetazoa" id="XM_030995479">
    <property type="protein sequence ID" value="XP_030851339"/>
    <property type="gene ID" value="LOC100893663"/>
</dbReference>
<feature type="compositionally biased region" description="Low complexity" evidence="3">
    <location>
        <begin position="508"/>
        <end position="535"/>
    </location>
</feature>
<feature type="region of interest" description="Disordered" evidence="3">
    <location>
        <begin position="999"/>
        <end position="1042"/>
    </location>
</feature>
<feature type="compositionally biased region" description="Polar residues" evidence="3">
    <location>
        <begin position="480"/>
        <end position="498"/>
    </location>
</feature>
<name>A0A7M7PHB1_STRPU</name>
<feature type="domain" description="SAM" evidence="5">
    <location>
        <begin position="637"/>
        <end position="701"/>
    </location>
</feature>
<dbReference type="PROSITE" id="PS50002">
    <property type="entry name" value="SH3"/>
    <property type="match status" value="1"/>
</dbReference>
<dbReference type="GeneID" id="100893663"/>
<dbReference type="SMART" id="SM00454">
    <property type="entry name" value="SAM"/>
    <property type="match status" value="2"/>
</dbReference>
<dbReference type="Pfam" id="PF26285">
    <property type="entry name" value="SASH1_Homeodomain"/>
    <property type="match status" value="1"/>
</dbReference>
<feature type="region of interest" description="Disordered" evidence="3">
    <location>
        <begin position="435"/>
        <end position="459"/>
    </location>
</feature>
<dbReference type="SUPFAM" id="SSF50044">
    <property type="entry name" value="SH3-domain"/>
    <property type="match status" value="1"/>
</dbReference>
<feature type="region of interest" description="Disordered" evidence="3">
    <location>
        <begin position="261"/>
        <end position="307"/>
    </location>
</feature>
<dbReference type="OMA" id="WNAHSSE"/>
<dbReference type="Gene3D" id="2.30.30.40">
    <property type="entry name" value="SH3 Domains"/>
    <property type="match status" value="1"/>
</dbReference>
<feature type="region of interest" description="Disordered" evidence="3">
    <location>
        <begin position="161"/>
        <end position="229"/>
    </location>
</feature>
<dbReference type="PANTHER" id="PTHR12301:SF10">
    <property type="match status" value="1"/>
</dbReference>
<protein>
    <submittedName>
        <fullName evidence="6">Uncharacterized protein</fullName>
    </submittedName>
</protein>
<dbReference type="KEGG" id="spu:100893663"/>
<dbReference type="SMART" id="SM00326">
    <property type="entry name" value="SH3"/>
    <property type="match status" value="1"/>
</dbReference>
<dbReference type="PROSITE" id="PS50105">
    <property type="entry name" value="SAM_DOMAIN"/>
    <property type="match status" value="2"/>
</dbReference>
<feature type="domain" description="SH3" evidence="4">
    <location>
        <begin position="551"/>
        <end position="612"/>
    </location>
</feature>
<dbReference type="InterPro" id="IPR013761">
    <property type="entry name" value="SAM/pointed_sf"/>
</dbReference>
<evidence type="ECO:0000313" key="7">
    <source>
        <dbReference type="Proteomes" id="UP000007110"/>
    </source>
</evidence>
<dbReference type="InterPro" id="IPR058666">
    <property type="entry name" value="SASH1/NUB1_homeodomain"/>
</dbReference>
<dbReference type="OrthoDB" id="10047268at2759"/>
<feature type="region of interest" description="Disordered" evidence="3">
    <location>
        <begin position="477"/>
        <end position="544"/>
    </location>
</feature>
<dbReference type="InParanoid" id="A0A7M7PHB1"/>
<feature type="compositionally biased region" description="Basic residues" evidence="3">
    <location>
        <begin position="1004"/>
        <end position="1019"/>
    </location>
</feature>
<evidence type="ECO:0000256" key="3">
    <source>
        <dbReference type="SAM" id="MobiDB-lite"/>
    </source>
</evidence>